<dbReference type="HOGENOM" id="CLU_3323530_0_0_4"/>
<keyword evidence="2" id="KW-1185">Reference proteome</keyword>
<accession>V8QNP7</accession>
<sequence>MDQFPTEAAADDSAHDITFVIACTEARYKYPMDIQAFV</sequence>
<dbReference type="STRING" id="1424334.W822_20265"/>
<proteinExistence type="predicted"/>
<dbReference type="PATRIC" id="fig|1424334.3.peg.4062"/>
<comment type="caution">
    <text evidence="1">The sequence shown here is derived from an EMBL/GenBank/DDBJ whole genome shotgun (WGS) entry which is preliminary data.</text>
</comment>
<dbReference type="AlphaFoldDB" id="V8QNP7"/>
<dbReference type="EMBL" id="AYXT01000013">
    <property type="protein sequence ID" value="ETF00958.1"/>
    <property type="molecule type" value="Genomic_DNA"/>
</dbReference>
<evidence type="ECO:0000313" key="1">
    <source>
        <dbReference type="EMBL" id="ETF00958.1"/>
    </source>
</evidence>
<protein>
    <submittedName>
        <fullName evidence="1">Uncharacterized protein</fullName>
    </submittedName>
</protein>
<name>V8QNP7_9BURK</name>
<evidence type="ECO:0000313" key="2">
    <source>
        <dbReference type="Proteomes" id="UP000018733"/>
    </source>
</evidence>
<reference evidence="1 2" key="1">
    <citation type="journal article" date="2014" name="Genome Announc.">
        <title>Draft Genome Sequence of Advenella kashmirensis Strain W13003, a Polycyclic Aromatic Hydrocarbon-Degrading Bacterium.</title>
        <authorList>
            <person name="Wang X."/>
            <person name="Jin D."/>
            <person name="Zhou L."/>
            <person name="Wu L."/>
            <person name="An W."/>
            <person name="Zhao L."/>
        </authorList>
    </citation>
    <scope>NUCLEOTIDE SEQUENCE [LARGE SCALE GENOMIC DNA]</scope>
    <source>
        <strain evidence="1 2">W13003</strain>
    </source>
</reference>
<organism evidence="1 2">
    <name type="scientific">Advenella kashmirensis W13003</name>
    <dbReference type="NCBI Taxonomy" id="1424334"/>
    <lineage>
        <taxon>Bacteria</taxon>
        <taxon>Pseudomonadati</taxon>
        <taxon>Pseudomonadota</taxon>
        <taxon>Betaproteobacteria</taxon>
        <taxon>Burkholderiales</taxon>
        <taxon>Alcaligenaceae</taxon>
    </lineage>
</organism>
<gene>
    <name evidence="1" type="ORF">W822_20265</name>
</gene>
<dbReference type="Proteomes" id="UP000018733">
    <property type="component" value="Unassembled WGS sequence"/>
</dbReference>